<feature type="region of interest" description="Disordered" evidence="17">
    <location>
        <begin position="728"/>
        <end position="909"/>
    </location>
</feature>
<dbReference type="Gene3D" id="1.10.10.60">
    <property type="entry name" value="Homeodomain-like"/>
    <property type="match status" value="1"/>
</dbReference>
<keyword evidence="9" id="KW-0832">Ubl conjugation</keyword>
<dbReference type="PANTHER" id="PTHR13859">
    <property type="entry name" value="ATROPHIN-RELATED"/>
    <property type="match status" value="1"/>
</dbReference>
<dbReference type="PROSITE" id="PS51293">
    <property type="entry name" value="SANT"/>
    <property type="match status" value="1"/>
</dbReference>
<keyword evidence="14" id="KW-0539">Nucleus</keyword>
<feature type="compositionally biased region" description="Basic and acidic residues" evidence="17">
    <location>
        <begin position="1037"/>
        <end position="1048"/>
    </location>
</feature>
<feature type="domain" description="GATA-type" evidence="18">
    <location>
        <begin position="272"/>
        <end position="322"/>
    </location>
</feature>
<evidence type="ECO:0000256" key="12">
    <source>
        <dbReference type="ARBA" id="ARBA00023054"/>
    </source>
</evidence>
<feature type="compositionally biased region" description="Pro residues" evidence="17">
    <location>
        <begin position="728"/>
        <end position="737"/>
    </location>
</feature>
<feature type="compositionally biased region" description="Basic and acidic residues" evidence="17">
    <location>
        <begin position="400"/>
        <end position="419"/>
    </location>
</feature>
<feature type="compositionally biased region" description="Polar residues" evidence="17">
    <location>
        <begin position="764"/>
        <end position="775"/>
    </location>
</feature>
<feature type="compositionally biased region" description="Low complexity" evidence="17">
    <location>
        <begin position="447"/>
        <end position="463"/>
    </location>
</feature>
<reference evidence="21" key="1">
    <citation type="submission" date="2020-08" db="EMBL/GenBank/DDBJ databases">
        <title>Multicomponent nature underlies the extraordinary mechanical properties of spider dragline silk.</title>
        <authorList>
            <person name="Kono N."/>
            <person name="Nakamura H."/>
            <person name="Mori M."/>
            <person name="Yoshida Y."/>
            <person name="Ohtoshi R."/>
            <person name="Malay A.D."/>
            <person name="Moran D.A.P."/>
            <person name="Tomita M."/>
            <person name="Numata K."/>
            <person name="Arakawa K."/>
        </authorList>
    </citation>
    <scope>NUCLEOTIDE SEQUENCE</scope>
</reference>
<keyword evidence="22" id="KW-1185">Reference proteome</keyword>
<evidence type="ECO:0000313" key="22">
    <source>
        <dbReference type="Proteomes" id="UP000886998"/>
    </source>
</evidence>
<evidence type="ECO:0000256" key="9">
    <source>
        <dbReference type="ARBA" id="ARBA00022843"/>
    </source>
</evidence>
<dbReference type="PROSITE" id="PS50114">
    <property type="entry name" value="GATA_ZN_FINGER_2"/>
    <property type="match status" value="1"/>
</dbReference>
<feature type="compositionally biased region" description="Polar residues" evidence="17">
    <location>
        <begin position="424"/>
        <end position="439"/>
    </location>
</feature>
<evidence type="ECO:0000256" key="3">
    <source>
        <dbReference type="ARBA" id="ARBA00022491"/>
    </source>
</evidence>
<keyword evidence="6" id="KW-0479">Metal-binding</keyword>
<evidence type="ECO:0000259" key="19">
    <source>
        <dbReference type="PROSITE" id="PS51156"/>
    </source>
</evidence>
<feature type="region of interest" description="Disordered" evidence="17">
    <location>
        <begin position="987"/>
        <end position="1056"/>
    </location>
</feature>
<feature type="compositionally biased region" description="Polar residues" evidence="17">
    <location>
        <begin position="594"/>
        <end position="609"/>
    </location>
</feature>
<keyword evidence="11" id="KW-0805">Transcription regulation</keyword>
<feature type="compositionally biased region" description="Basic and acidic residues" evidence="17">
    <location>
        <begin position="998"/>
        <end position="1020"/>
    </location>
</feature>
<dbReference type="CDD" id="cd11661">
    <property type="entry name" value="SANT_MTA3_like"/>
    <property type="match status" value="1"/>
</dbReference>
<name>A0A8X6WMG1_9ARAC</name>
<dbReference type="InterPro" id="IPR000949">
    <property type="entry name" value="ELM2_dom"/>
</dbReference>
<dbReference type="Gene3D" id="3.30.50.10">
    <property type="entry name" value="Erythroid Transcription Factor GATA-1, subunit A"/>
    <property type="match status" value="1"/>
</dbReference>
<organism evidence="21 22">
    <name type="scientific">Trichonephila inaurata madagascariensis</name>
    <dbReference type="NCBI Taxonomy" id="2747483"/>
    <lineage>
        <taxon>Eukaryota</taxon>
        <taxon>Metazoa</taxon>
        <taxon>Ecdysozoa</taxon>
        <taxon>Arthropoda</taxon>
        <taxon>Chelicerata</taxon>
        <taxon>Arachnida</taxon>
        <taxon>Araneae</taxon>
        <taxon>Araneomorphae</taxon>
        <taxon>Entelegynae</taxon>
        <taxon>Araneoidea</taxon>
        <taxon>Nephilidae</taxon>
        <taxon>Trichonephila</taxon>
        <taxon>Trichonephila inaurata</taxon>
    </lineage>
</organism>
<feature type="compositionally biased region" description="Acidic residues" evidence="17">
    <location>
        <begin position="259"/>
        <end position="268"/>
    </location>
</feature>
<comment type="subcellular location">
    <subcellularLocation>
        <location evidence="1">Nucleus</location>
    </subcellularLocation>
</comment>
<keyword evidence="4" id="KW-1017">Isopeptide bond</keyword>
<feature type="compositionally biased region" description="Polar residues" evidence="17">
    <location>
        <begin position="553"/>
        <end position="563"/>
    </location>
</feature>
<evidence type="ECO:0000256" key="11">
    <source>
        <dbReference type="ARBA" id="ARBA00023015"/>
    </source>
</evidence>
<dbReference type="CDD" id="cd00202">
    <property type="entry name" value="ZnF_GATA"/>
    <property type="match status" value="1"/>
</dbReference>
<evidence type="ECO:0000256" key="7">
    <source>
        <dbReference type="ARBA" id="ARBA00022771"/>
    </source>
</evidence>
<dbReference type="OrthoDB" id="6147534at2759"/>
<dbReference type="SUPFAM" id="SSF57716">
    <property type="entry name" value="Glucocorticoid receptor-like (DNA-binding domain)"/>
    <property type="match status" value="1"/>
</dbReference>
<dbReference type="InterPro" id="IPR013088">
    <property type="entry name" value="Znf_NHR/GATA"/>
</dbReference>
<keyword evidence="13" id="KW-0804">Transcription</keyword>
<keyword evidence="5" id="KW-0597">Phosphoprotein</keyword>
<dbReference type="InterPro" id="IPR002951">
    <property type="entry name" value="Atrophin-like"/>
</dbReference>
<dbReference type="SMART" id="SM01189">
    <property type="entry name" value="ELM2"/>
    <property type="match status" value="1"/>
</dbReference>
<keyword evidence="2" id="KW-0217">Developmental protein</keyword>
<dbReference type="InterPro" id="IPR009057">
    <property type="entry name" value="Homeodomain-like_sf"/>
</dbReference>
<evidence type="ECO:0000256" key="17">
    <source>
        <dbReference type="SAM" id="MobiDB-lite"/>
    </source>
</evidence>
<evidence type="ECO:0000256" key="2">
    <source>
        <dbReference type="ARBA" id="ARBA00022473"/>
    </source>
</evidence>
<evidence type="ECO:0000256" key="4">
    <source>
        <dbReference type="ARBA" id="ARBA00022499"/>
    </source>
</evidence>
<feature type="domain" description="SANT" evidence="20">
    <location>
        <begin position="165"/>
        <end position="217"/>
    </location>
</feature>
<dbReference type="Proteomes" id="UP000886998">
    <property type="component" value="Unassembled WGS sequence"/>
</dbReference>
<accession>A0A8X6WMG1</accession>
<evidence type="ECO:0000256" key="13">
    <source>
        <dbReference type="ARBA" id="ARBA00023163"/>
    </source>
</evidence>
<dbReference type="EMBL" id="BMAV01000464">
    <property type="protein sequence ID" value="GFY37764.1"/>
    <property type="molecule type" value="Genomic_DNA"/>
</dbReference>
<dbReference type="FunFam" id="1.10.10.60:FF:000052">
    <property type="entry name" value="Arginine-glutamic acid dipeptide (RE) repeats"/>
    <property type="match status" value="1"/>
</dbReference>
<feature type="compositionally biased region" description="Basic residues" evidence="17">
    <location>
        <begin position="222"/>
        <end position="237"/>
    </location>
</feature>
<feature type="compositionally biased region" description="Polar residues" evidence="17">
    <location>
        <begin position="241"/>
        <end position="250"/>
    </location>
</feature>
<evidence type="ECO:0000256" key="1">
    <source>
        <dbReference type="ARBA" id="ARBA00004123"/>
    </source>
</evidence>
<dbReference type="PANTHER" id="PTHR13859:SF11">
    <property type="entry name" value="GRUNGE, ISOFORM J"/>
    <property type="match status" value="1"/>
</dbReference>
<evidence type="ECO:0000259" key="20">
    <source>
        <dbReference type="PROSITE" id="PS51293"/>
    </source>
</evidence>
<dbReference type="SUPFAM" id="SSF46689">
    <property type="entry name" value="Homeodomain-like"/>
    <property type="match status" value="1"/>
</dbReference>
<feature type="domain" description="ELM2" evidence="19">
    <location>
        <begin position="56"/>
        <end position="161"/>
    </location>
</feature>
<keyword evidence="12" id="KW-0175">Coiled coil</keyword>
<sequence>MEAQLRNLVKLSAYEVMEAQLRSEESAPLIRGIENNVNDDASDQEKHPCNLATIQGEIRVGPSHQARLPPCKPLTRPHEMPERCEAREELRWSPVVPDCDLMMYLRAARSMAAFAGMCDGGSAEDGCIAASRDDTTINAMDLLHESCYDTGTALQALVKNPIPPGIDKKWLEDETKRFVKGLRQYGKNFFKIRKELLPHKETADLVEFYYLWKKSPGALTSRTHRRNRRQNSLRRIKPSPIKQNRPTSNDFMDGSSGSDEGEDSEDSDSREVATGYTCQNCLTTTSKDWAPVGKDLAVMCTECRLYYAKHEKLRPVDSKENLPFLFQPVKEEDNESGKHIMRTRRSKERQSPKTIGNDISATVKAERKSPGAAGNCNSSSTERDKKKKQLTEVQKGKKRIKEEKTSLKENDDIKSENQKKKSRPNSPSESICTESSVSNEEIPVDNETPSSPSPIASPVASPAPLLPELPTPAVTEREPDLPPESETAPMDVEMTVSVKEEFIPPVTPESVMCPVEVKQEIVASEVEEPENSEESTNPSEPLELVDKIKQEMPVTSYTPSPVQSPVCYAPPVDEPPLPVTEETSADMSEPPQYASPNNDATSDENQIPNPMQYPGPPPKNIKMEPVDIAASPPPPPPIIETVHHPHAYGSTSSTTTMFSNNISIAMANSSVSGSISASSSISLSYHNHSKMPYPTHSTLIATSHSQSSMSAFNYRPFSPQYPYAPALPPFPHMPPQPLKHKYSNNTPSHSPNNTHTPPPTSSPYGTTPLHQQYQESPPPNKSHSHNDNSSNYPRNSQSSNVMQSPPVSSHSSVPNQSSSHGSSKSPSSYGMQNQSNQNSSSQKAAPQPAHQSSLYSQMGMSPHASIKGNSLSHQLPRPHPLSQQHSQPGLPTSSQHLPPTTYVASLPPQVPLSQNPMHVPSERQMESEKCSVIQEPVTIEEEEEMETHYLRGPSPDPRVEDVECHRSQSAIFLRHWNRGEFNSCTRTDLTFKPVPDSKLARKREERARKAAEKEREETKARLGSTPDSKAGSNSQTEGHHMSPFDRHVQRNGPDTPALRQLSEYARPHAAAFPPGYARPGQPMGVLPHGIDPLLHYQLTTGVYGAAARERLEIEMEREKRERDLHDKLKAEYEMKARMPAGTYDPHWIEIQRRYAMQGGPAVSLAQAHAGMNHAPFGLYTPAERERLGIPPNVSVTEAAAMDRMNAERAHSERLMLSTDPLLRLQMAGLAPELHTHAHTHAHAHTHLHLHPHDAVSAAAAAAAAMGVPAHPGMEPGVHPSGSHPLLPPTGFAAGGPRPGIVPRAELLHPAASGMLRPPYDEQFAHQMLAQHEHLQRQIIMERERYAHMGGPMGHPSPLISQHEEFLRQQQQREREIKLRTLEEAARGGRPHQ</sequence>
<dbReference type="Pfam" id="PF03154">
    <property type="entry name" value="Atrophin-1"/>
    <property type="match status" value="2"/>
</dbReference>
<feature type="compositionally biased region" description="Low complexity" evidence="17">
    <location>
        <begin position="803"/>
        <end position="853"/>
    </location>
</feature>
<keyword evidence="8" id="KW-0862">Zinc</keyword>
<feature type="region of interest" description="Disordered" evidence="17">
    <location>
        <begin position="330"/>
        <end position="493"/>
    </location>
</feature>
<evidence type="ECO:0000256" key="8">
    <source>
        <dbReference type="ARBA" id="ARBA00022833"/>
    </source>
</evidence>
<feature type="region of interest" description="Disordered" evidence="17">
    <location>
        <begin position="220"/>
        <end position="271"/>
    </location>
</feature>
<evidence type="ECO:0000256" key="6">
    <source>
        <dbReference type="ARBA" id="ARBA00022723"/>
    </source>
</evidence>
<dbReference type="InterPro" id="IPR017884">
    <property type="entry name" value="SANT_dom"/>
</dbReference>
<evidence type="ECO:0000256" key="15">
    <source>
        <dbReference type="ARBA" id="ARBA00068839"/>
    </source>
</evidence>
<keyword evidence="7 16" id="KW-0863">Zinc-finger</keyword>
<dbReference type="SMART" id="SM00717">
    <property type="entry name" value="SANT"/>
    <property type="match status" value="1"/>
</dbReference>
<dbReference type="Gene3D" id="4.10.1240.50">
    <property type="match status" value="1"/>
</dbReference>
<dbReference type="GO" id="GO:0003714">
    <property type="term" value="F:transcription corepressor activity"/>
    <property type="evidence" value="ECO:0007669"/>
    <property type="project" value="TreeGrafter"/>
</dbReference>
<feature type="compositionally biased region" description="Polar residues" evidence="17">
    <location>
        <begin position="881"/>
        <end position="898"/>
    </location>
</feature>
<proteinExistence type="predicted"/>
<dbReference type="SMART" id="SM00401">
    <property type="entry name" value="ZnF_GATA"/>
    <property type="match status" value="1"/>
</dbReference>
<dbReference type="GO" id="GO:0005654">
    <property type="term" value="C:nucleoplasm"/>
    <property type="evidence" value="ECO:0007669"/>
    <property type="project" value="UniProtKB-ARBA"/>
</dbReference>
<dbReference type="InterPro" id="IPR000679">
    <property type="entry name" value="Znf_GATA"/>
</dbReference>
<feature type="compositionally biased region" description="Low complexity" evidence="17">
    <location>
        <begin position="743"/>
        <end position="755"/>
    </location>
</feature>
<dbReference type="GO" id="GO:0043565">
    <property type="term" value="F:sequence-specific DNA binding"/>
    <property type="evidence" value="ECO:0007669"/>
    <property type="project" value="InterPro"/>
</dbReference>
<feature type="compositionally biased region" description="Polar residues" evidence="17">
    <location>
        <begin position="1025"/>
        <end position="1036"/>
    </location>
</feature>
<evidence type="ECO:0000256" key="16">
    <source>
        <dbReference type="PROSITE-ProRule" id="PRU00094"/>
    </source>
</evidence>
<feature type="region of interest" description="Disordered" evidence="17">
    <location>
        <begin position="522"/>
        <end position="614"/>
    </location>
</feature>
<evidence type="ECO:0000313" key="21">
    <source>
        <dbReference type="EMBL" id="GFY37764.1"/>
    </source>
</evidence>
<keyword evidence="3" id="KW-0678">Repressor</keyword>
<evidence type="ECO:0000256" key="10">
    <source>
        <dbReference type="ARBA" id="ARBA00022990"/>
    </source>
</evidence>
<evidence type="ECO:0000256" key="5">
    <source>
        <dbReference type="ARBA" id="ARBA00022553"/>
    </source>
</evidence>
<dbReference type="FunFam" id="4.10.1240.50:FF:000003">
    <property type="entry name" value="Arginine-glutamic acid dipeptide (RE) repeats a"/>
    <property type="match status" value="1"/>
</dbReference>
<dbReference type="GO" id="GO:0008270">
    <property type="term" value="F:zinc ion binding"/>
    <property type="evidence" value="ECO:0007669"/>
    <property type="project" value="UniProtKB-KW"/>
</dbReference>
<comment type="caution">
    <text evidence="21">The sequence shown here is derived from an EMBL/GenBank/DDBJ whole genome shotgun (WGS) entry which is preliminary data.</text>
</comment>
<evidence type="ECO:0000259" key="18">
    <source>
        <dbReference type="PROSITE" id="PS50114"/>
    </source>
</evidence>
<evidence type="ECO:0000256" key="14">
    <source>
        <dbReference type="ARBA" id="ARBA00023242"/>
    </source>
</evidence>
<dbReference type="PROSITE" id="PS51156">
    <property type="entry name" value="ELM2"/>
    <property type="match status" value="1"/>
</dbReference>
<dbReference type="InterPro" id="IPR001005">
    <property type="entry name" value="SANT/Myb"/>
</dbReference>
<gene>
    <name evidence="21" type="primary">Rere</name>
    <name evidence="21" type="ORF">TNIN_355701</name>
</gene>
<dbReference type="Pfam" id="PF01448">
    <property type="entry name" value="ELM2"/>
    <property type="match status" value="1"/>
</dbReference>
<protein>
    <recommendedName>
        <fullName evidence="15">Arginine-glutamic acid dipeptide repeats protein</fullName>
    </recommendedName>
</protein>
<keyword evidence="10" id="KW-0007">Acetylation</keyword>